<protein>
    <submittedName>
        <fullName evidence="2">Uncharacterized protein</fullName>
    </submittedName>
</protein>
<keyword evidence="1" id="KW-0732">Signal</keyword>
<reference evidence="2 3" key="1">
    <citation type="submission" date="2017-06" db="EMBL/GenBank/DDBJ databases">
        <authorList>
            <person name="Kim H.J."/>
            <person name="Triplett B.A."/>
        </authorList>
    </citation>
    <scope>NUCLEOTIDE SEQUENCE [LARGE SCALE GENOMIC DNA]</scope>
    <source>
        <strain evidence="2 3">DS15</strain>
    </source>
</reference>
<sequence length="133" mass="14373">MQIAPRLALPAFTAVMTLSACATASSQTPLPDGRDIALGQRAMVDGPVVQPVEILEDSRCPANARCVWAGRVRVKMLWLRPTGEKQPFEVTLGEATPLADGAIRLESVRPEKETAAPIAPEDYRFSLRFDGGL</sequence>
<dbReference type="PROSITE" id="PS51257">
    <property type="entry name" value="PROKAR_LIPOPROTEIN"/>
    <property type="match status" value="1"/>
</dbReference>
<keyword evidence="3" id="KW-1185">Reference proteome</keyword>
<evidence type="ECO:0000313" key="3">
    <source>
        <dbReference type="Proteomes" id="UP000198339"/>
    </source>
</evidence>
<dbReference type="AlphaFoldDB" id="A0A239EKS1"/>
<accession>A0A239EKS1</accession>
<evidence type="ECO:0000256" key="1">
    <source>
        <dbReference type="SAM" id="SignalP"/>
    </source>
</evidence>
<gene>
    <name evidence="2" type="ORF">SAMN06295955_101829</name>
</gene>
<feature type="signal peptide" evidence="1">
    <location>
        <begin position="1"/>
        <end position="22"/>
    </location>
</feature>
<dbReference type="EMBL" id="FZPA01000001">
    <property type="protein sequence ID" value="SNS45159.1"/>
    <property type="molecule type" value="Genomic_DNA"/>
</dbReference>
<proteinExistence type="predicted"/>
<organism evidence="2 3">
    <name type="scientific">Sphingopyxis indica</name>
    <dbReference type="NCBI Taxonomy" id="436663"/>
    <lineage>
        <taxon>Bacteria</taxon>
        <taxon>Pseudomonadati</taxon>
        <taxon>Pseudomonadota</taxon>
        <taxon>Alphaproteobacteria</taxon>
        <taxon>Sphingomonadales</taxon>
        <taxon>Sphingomonadaceae</taxon>
        <taxon>Sphingopyxis</taxon>
    </lineage>
</organism>
<dbReference type="RefSeq" id="WP_245836496.1">
    <property type="nucleotide sequence ID" value="NZ_FZPA01000001.1"/>
</dbReference>
<evidence type="ECO:0000313" key="2">
    <source>
        <dbReference type="EMBL" id="SNS45159.1"/>
    </source>
</evidence>
<feature type="chain" id="PRO_5012579556" evidence="1">
    <location>
        <begin position="23"/>
        <end position="133"/>
    </location>
</feature>
<name>A0A239EKS1_9SPHN</name>
<dbReference type="Proteomes" id="UP000198339">
    <property type="component" value="Unassembled WGS sequence"/>
</dbReference>